<dbReference type="AlphaFoldDB" id="A0A5B7IU21"/>
<evidence type="ECO:0000313" key="2">
    <source>
        <dbReference type="EMBL" id="MPC85883.1"/>
    </source>
</evidence>
<feature type="chain" id="PRO_5022779944" evidence="1">
    <location>
        <begin position="17"/>
        <end position="48"/>
    </location>
</feature>
<protein>
    <submittedName>
        <fullName evidence="2">Uncharacterized protein</fullName>
    </submittedName>
</protein>
<evidence type="ECO:0000256" key="1">
    <source>
        <dbReference type="SAM" id="SignalP"/>
    </source>
</evidence>
<reference evidence="2 3" key="1">
    <citation type="submission" date="2019-05" db="EMBL/GenBank/DDBJ databases">
        <title>Another draft genome of Portunus trituberculatus and its Hox gene families provides insights of decapod evolution.</title>
        <authorList>
            <person name="Jeong J.-H."/>
            <person name="Song I."/>
            <person name="Kim S."/>
            <person name="Choi T."/>
            <person name="Kim D."/>
            <person name="Ryu S."/>
            <person name="Kim W."/>
        </authorList>
    </citation>
    <scope>NUCLEOTIDE SEQUENCE [LARGE SCALE GENOMIC DNA]</scope>
    <source>
        <tissue evidence="2">Muscle</tissue>
    </source>
</reference>
<comment type="caution">
    <text evidence="2">The sequence shown here is derived from an EMBL/GenBank/DDBJ whole genome shotgun (WGS) entry which is preliminary data.</text>
</comment>
<feature type="signal peptide" evidence="1">
    <location>
        <begin position="1"/>
        <end position="16"/>
    </location>
</feature>
<dbReference type="EMBL" id="VSRR010069875">
    <property type="protein sequence ID" value="MPC85883.1"/>
    <property type="molecule type" value="Genomic_DNA"/>
</dbReference>
<name>A0A5B7IU21_PORTR</name>
<accession>A0A5B7IU21</accession>
<keyword evidence="3" id="KW-1185">Reference proteome</keyword>
<keyword evidence="1" id="KW-0732">Signal</keyword>
<dbReference type="Proteomes" id="UP000324222">
    <property type="component" value="Unassembled WGS sequence"/>
</dbReference>
<gene>
    <name evidence="2" type="ORF">E2C01_080682</name>
</gene>
<evidence type="ECO:0000313" key="3">
    <source>
        <dbReference type="Proteomes" id="UP000324222"/>
    </source>
</evidence>
<organism evidence="2 3">
    <name type="scientific">Portunus trituberculatus</name>
    <name type="common">Swimming crab</name>
    <name type="synonym">Neptunus trituberculatus</name>
    <dbReference type="NCBI Taxonomy" id="210409"/>
    <lineage>
        <taxon>Eukaryota</taxon>
        <taxon>Metazoa</taxon>
        <taxon>Ecdysozoa</taxon>
        <taxon>Arthropoda</taxon>
        <taxon>Crustacea</taxon>
        <taxon>Multicrustacea</taxon>
        <taxon>Malacostraca</taxon>
        <taxon>Eumalacostraca</taxon>
        <taxon>Eucarida</taxon>
        <taxon>Decapoda</taxon>
        <taxon>Pleocyemata</taxon>
        <taxon>Brachyura</taxon>
        <taxon>Eubrachyura</taxon>
        <taxon>Portunoidea</taxon>
        <taxon>Portunidae</taxon>
        <taxon>Portuninae</taxon>
        <taxon>Portunus</taxon>
    </lineage>
</organism>
<proteinExistence type="predicted"/>
<sequence>MASALYWRFLVGMCELQLLPAPWVPRGVVPQAWWWRRAAFHLNVVLLI</sequence>